<name>X1ND35_9ZZZZ</name>
<gene>
    <name evidence="1" type="ORF">S06H3_16419</name>
</gene>
<proteinExistence type="predicted"/>
<evidence type="ECO:0000313" key="1">
    <source>
        <dbReference type="EMBL" id="GAI16574.1"/>
    </source>
</evidence>
<sequence length="65" mass="7546">RPLERGGYPRFHLFLTINPETQELMFSLHLDQKRPVYKGAPAHAADYEGGPVEREAERIKEILQK</sequence>
<feature type="non-terminal residue" evidence="1">
    <location>
        <position position="1"/>
    </location>
</feature>
<protein>
    <submittedName>
        <fullName evidence="1">Uncharacterized protein</fullName>
    </submittedName>
</protein>
<reference evidence="1" key="1">
    <citation type="journal article" date="2014" name="Front. Microbiol.">
        <title>High frequency of phylogenetically diverse reductive dehalogenase-homologous genes in deep subseafloor sedimentary metagenomes.</title>
        <authorList>
            <person name="Kawai M."/>
            <person name="Futagami T."/>
            <person name="Toyoda A."/>
            <person name="Takaki Y."/>
            <person name="Nishi S."/>
            <person name="Hori S."/>
            <person name="Arai W."/>
            <person name="Tsubouchi T."/>
            <person name="Morono Y."/>
            <person name="Uchiyama I."/>
            <person name="Ito T."/>
            <person name="Fujiyama A."/>
            <person name="Inagaki F."/>
            <person name="Takami H."/>
        </authorList>
    </citation>
    <scope>NUCLEOTIDE SEQUENCE</scope>
    <source>
        <strain evidence="1">Expedition CK06-06</strain>
    </source>
</reference>
<accession>X1ND35</accession>
<dbReference type="EMBL" id="BARV01008124">
    <property type="protein sequence ID" value="GAI16574.1"/>
    <property type="molecule type" value="Genomic_DNA"/>
</dbReference>
<organism evidence="1">
    <name type="scientific">marine sediment metagenome</name>
    <dbReference type="NCBI Taxonomy" id="412755"/>
    <lineage>
        <taxon>unclassified sequences</taxon>
        <taxon>metagenomes</taxon>
        <taxon>ecological metagenomes</taxon>
    </lineage>
</organism>
<comment type="caution">
    <text evidence="1">The sequence shown here is derived from an EMBL/GenBank/DDBJ whole genome shotgun (WGS) entry which is preliminary data.</text>
</comment>
<dbReference type="AlphaFoldDB" id="X1ND35"/>